<evidence type="ECO:0000256" key="1">
    <source>
        <dbReference type="SAM" id="SignalP"/>
    </source>
</evidence>
<keyword evidence="3" id="KW-1185">Reference proteome</keyword>
<evidence type="ECO:0000313" key="2">
    <source>
        <dbReference type="EMBL" id="KAK5967192.1"/>
    </source>
</evidence>
<keyword evidence="1" id="KW-0732">Signal</keyword>
<sequence length="76" mass="8724">MRQYVVLLLLWAISAASTQTVEEVSREELMSPDARFLKRNSLSNMMRLGKRDKGLIRAEQLCDDCSLGNLLRLGRR</sequence>
<evidence type="ECO:0000313" key="3">
    <source>
        <dbReference type="Proteomes" id="UP001331761"/>
    </source>
</evidence>
<dbReference type="EMBL" id="WIXE01022738">
    <property type="protein sequence ID" value="KAK5967192.1"/>
    <property type="molecule type" value="Genomic_DNA"/>
</dbReference>
<reference evidence="2 3" key="1">
    <citation type="submission" date="2019-10" db="EMBL/GenBank/DDBJ databases">
        <title>Assembly and Annotation for the nematode Trichostrongylus colubriformis.</title>
        <authorList>
            <person name="Martin J."/>
        </authorList>
    </citation>
    <scope>NUCLEOTIDE SEQUENCE [LARGE SCALE GENOMIC DNA]</scope>
    <source>
        <strain evidence="2">G859</strain>
        <tissue evidence="2">Whole worm</tissue>
    </source>
</reference>
<proteinExistence type="predicted"/>
<name>A0AAN8EW62_TRICO</name>
<comment type="caution">
    <text evidence="2">The sequence shown here is derived from an EMBL/GenBank/DDBJ whole genome shotgun (WGS) entry which is preliminary data.</text>
</comment>
<feature type="signal peptide" evidence="1">
    <location>
        <begin position="1"/>
        <end position="18"/>
    </location>
</feature>
<accession>A0AAN8EW62</accession>
<dbReference type="Proteomes" id="UP001331761">
    <property type="component" value="Unassembled WGS sequence"/>
</dbReference>
<protein>
    <submittedName>
        <fullName evidence="2">Uncharacterized protein</fullName>
    </submittedName>
</protein>
<feature type="chain" id="PRO_5043055522" evidence="1">
    <location>
        <begin position="19"/>
        <end position="76"/>
    </location>
</feature>
<organism evidence="2 3">
    <name type="scientific">Trichostrongylus colubriformis</name>
    <name type="common">Black scour worm</name>
    <dbReference type="NCBI Taxonomy" id="6319"/>
    <lineage>
        <taxon>Eukaryota</taxon>
        <taxon>Metazoa</taxon>
        <taxon>Ecdysozoa</taxon>
        <taxon>Nematoda</taxon>
        <taxon>Chromadorea</taxon>
        <taxon>Rhabditida</taxon>
        <taxon>Rhabditina</taxon>
        <taxon>Rhabditomorpha</taxon>
        <taxon>Strongyloidea</taxon>
        <taxon>Trichostrongylidae</taxon>
        <taxon>Trichostrongylus</taxon>
    </lineage>
</organism>
<dbReference type="AlphaFoldDB" id="A0AAN8EW62"/>
<gene>
    <name evidence="2" type="ORF">GCK32_000205</name>
</gene>